<evidence type="ECO:0000313" key="2">
    <source>
        <dbReference type="EMBL" id="MXO88056.1"/>
    </source>
</evidence>
<proteinExistence type="predicted"/>
<gene>
    <name evidence="2" type="ORF">GRI32_04810</name>
</gene>
<name>A0A844ZLS2_9SPHN</name>
<comment type="caution">
    <text evidence="2">The sequence shown here is derived from an EMBL/GenBank/DDBJ whole genome shotgun (WGS) entry which is preliminary data.</text>
</comment>
<evidence type="ECO:0000256" key="1">
    <source>
        <dbReference type="SAM" id="MobiDB-lite"/>
    </source>
</evidence>
<reference evidence="2 3" key="1">
    <citation type="submission" date="2019-12" db="EMBL/GenBank/DDBJ databases">
        <title>Genomic-based taxomic classification of the family Erythrobacteraceae.</title>
        <authorList>
            <person name="Xu L."/>
        </authorList>
    </citation>
    <scope>NUCLEOTIDE SEQUENCE [LARGE SCALE GENOMIC DNA]</scope>
    <source>
        <strain evidence="2 3">JCM 16339</strain>
    </source>
</reference>
<sequence>MSLPNQVIRRELHIAAQGSGRPADQTSSVTRVGDDYHGDTVTIAGPGKGHHDWREWPAFGGVQTERGQQSRIDETMRELVAAHRRGDDEIHLSGHSRGAANQILAAQILHHRGLICPDTGEQVRPPGVTVHSLNLADTVPEMGKGHMTVETAEGRRNVPYEHKDAAIPPNVLRVNNYVAGGEERLRFRDLPIQASSSTAVQTHIVPNAVHSDVGGTPGFQKDAGDLVVSHAVQSLGQQYPGQFGTGGVMAAGAYNAALRRQQQRQPAPGLVEQGIGLVTGTQQRQFPLTAQPLGFRDEDEESVVSGEH</sequence>
<protein>
    <submittedName>
        <fullName evidence="2">Uncharacterized protein</fullName>
    </submittedName>
</protein>
<dbReference type="AlphaFoldDB" id="A0A844ZLS2"/>
<evidence type="ECO:0000313" key="3">
    <source>
        <dbReference type="Proteomes" id="UP000435243"/>
    </source>
</evidence>
<dbReference type="EMBL" id="WTYY01000002">
    <property type="protein sequence ID" value="MXO88056.1"/>
    <property type="molecule type" value="Genomic_DNA"/>
</dbReference>
<feature type="region of interest" description="Disordered" evidence="1">
    <location>
        <begin position="16"/>
        <end position="36"/>
    </location>
</feature>
<dbReference type="InterPro" id="IPR029058">
    <property type="entry name" value="AB_hydrolase_fold"/>
</dbReference>
<organism evidence="2 3">
    <name type="scientific">Alteraurantiacibacter aestuarii</name>
    <dbReference type="NCBI Taxonomy" id="650004"/>
    <lineage>
        <taxon>Bacteria</taxon>
        <taxon>Pseudomonadati</taxon>
        <taxon>Pseudomonadota</taxon>
        <taxon>Alphaproteobacteria</taxon>
        <taxon>Sphingomonadales</taxon>
        <taxon>Erythrobacteraceae</taxon>
        <taxon>Alteraurantiacibacter</taxon>
    </lineage>
</organism>
<dbReference type="Proteomes" id="UP000435243">
    <property type="component" value="Unassembled WGS sequence"/>
</dbReference>
<keyword evidence="3" id="KW-1185">Reference proteome</keyword>
<accession>A0A844ZLS2</accession>
<dbReference type="SUPFAM" id="SSF53474">
    <property type="entry name" value="alpha/beta-Hydrolases"/>
    <property type="match status" value="1"/>
</dbReference>
<dbReference type="RefSeq" id="WP_160589993.1">
    <property type="nucleotide sequence ID" value="NZ_BAAAFP010000002.1"/>
</dbReference>